<accession>A0A2S2KPI8</accession>
<reference evidence="2 3" key="1">
    <citation type="submission" date="2018-05" db="EMBL/GenBank/DDBJ databases">
        <title>genome sequencing of Nitrosopumilus sp. NM25.</title>
        <authorList>
            <person name="Mori K."/>
            <person name="Nakagawa T."/>
        </authorList>
    </citation>
    <scope>NUCLEOTIDE SEQUENCE [LARGE SCALE GENOMIC DNA]</scope>
    <source>
        <strain evidence="2 3">NM25</strain>
    </source>
</reference>
<keyword evidence="1" id="KW-1133">Transmembrane helix</keyword>
<comment type="caution">
    <text evidence="2">The sequence shown here is derived from an EMBL/GenBank/DDBJ whole genome shotgun (WGS) entry which is preliminary data.</text>
</comment>
<organism evidence="2 3">
    <name type="scientific">Nitrosopumilus zosterae</name>
    <dbReference type="NCBI Taxonomy" id="718286"/>
    <lineage>
        <taxon>Archaea</taxon>
        <taxon>Nitrososphaerota</taxon>
        <taxon>Nitrososphaeria</taxon>
        <taxon>Nitrosopumilales</taxon>
        <taxon>Nitrosopumilaceae</taxon>
        <taxon>Nitrosopumilus</taxon>
    </lineage>
</organism>
<dbReference type="GeneID" id="76209652"/>
<dbReference type="RefSeq" id="WP_109876168.1">
    <property type="nucleotide sequence ID" value="NZ_AP026695.1"/>
</dbReference>
<dbReference type="AlphaFoldDB" id="A0A2S2KPI8"/>
<feature type="transmembrane region" description="Helical" evidence="1">
    <location>
        <begin position="38"/>
        <end position="56"/>
    </location>
</feature>
<dbReference type="EMBL" id="BGKI01000001">
    <property type="protein sequence ID" value="GBH33524.1"/>
    <property type="molecule type" value="Genomic_DNA"/>
</dbReference>
<keyword evidence="1" id="KW-0812">Transmembrane</keyword>
<keyword evidence="1" id="KW-0472">Membrane</keyword>
<gene>
    <name evidence="2" type="ORF">NZNM25_03150</name>
</gene>
<keyword evidence="3" id="KW-1185">Reference proteome</keyword>
<sequence length="65" mass="7232">MVHGEHNKTRNNGGFAMIIFGALLLFLAPNIYPEMPELGIVSLFGGMGIGGIGFYLKFFRNRTKR</sequence>
<evidence type="ECO:0000256" key="1">
    <source>
        <dbReference type="SAM" id="Phobius"/>
    </source>
</evidence>
<dbReference type="OrthoDB" id="11865at2157"/>
<name>A0A2S2KPI8_9ARCH</name>
<protein>
    <submittedName>
        <fullName evidence="2">Uncharacterized protein</fullName>
    </submittedName>
</protein>
<evidence type="ECO:0000313" key="3">
    <source>
        <dbReference type="Proteomes" id="UP000245829"/>
    </source>
</evidence>
<evidence type="ECO:0000313" key="2">
    <source>
        <dbReference type="EMBL" id="GBH33524.1"/>
    </source>
</evidence>
<feature type="transmembrane region" description="Helical" evidence="1">
    <location>
        <begin position="12"/>
        <end position="32"/>
    </location>
</feature>
<dbReference type="Proteomes" id="UP000245829">
    <property type="component" value="Unassembled WGS sequence"/>
</dbReference>
<proteinExistence type="predicted"/>